<sequence>MGLLGLLRRKPFERTGFELYTTTVSAARAPALFEHHAIPDTLEGRFDAIALHVALLVHRLRHDADARGAPLAQAVFDAMFADMDISLREMGVGDMSIGKRVKRMWEAFHGRARAYEAALDQPGHASLEDVLVRNIWSGQAPEGAAALLAARVRALSAGLRRQRLDDLARGQVSYDMGAA</sequence>
<reference evidence="4 5" key="1">
    <citation type="submission" date="2024-09" db="EMBL/GenBank/DDBJ databases">
        <authorList>
            <person name="Sun Q."/>
            <person name="Mori K."/>
        </authorList>
    </citation>
    <scope>NUCLEOTIDE SEQUENCE [LARGE SCALE GENOMIC DNA]</scope>
    <source>
        <strain evidence="4 5">TBRC 5777</strain>
    </source>
</reference>
<evidence type="ECO:0000313" key="4">
    <source>
        <dbReference type="EMBL" id="MFC0410448.1"/>
    </source>
</evidence>
<comment type="similarity">
    <text evidence="2">Belongs to the UPF0174 family.</text>
</comment>
<gene>
    <name evidence="4" type="ORF">ACFFGY_19515</name>
</gene>
<evidence type="ECO:0000256" key="1">
    <source>
        <dbReference type="ARBA" id="ARBA00006407"/>
    </source>
</evidence>
<comment type="caution">
    <text evidence="4">The sequence shown here is derived from an EMBL/GenBank/DDBJ whole genome shotgun (WGS) entry which is preliminary data.</text>
</comment>
<keyword evidence="5" id="KW-1185">Reference proteome</keyword>
<dbReference type="EMBL" id="JBHLUN010000015">
    <property type="protein sequence ID" value="MFC0410448.1"/>
    <property type="molecule type" value="Genomic_DNA"/>
</dbReference>
<evidence type="ECO:0000313" key="5">
    <source>
        <dbReference type="Proteomes" id="UP001589865"/>
    </source>
</evidence>
<name>A0ABV6JXN6_9PROT</name>
<dbReference type="RefSeq" id="WP_377046199.1">
    <property type="nucleotide sequence ID" value="NZ_JBHLUN010000015.1"/>
</dbReference>
<dbReference type="InterPro" id="IPR021150">
    <property type="entry name" value="Ubiq_cyt_c_chap"/>
</dbReference>
<evidence type="ECO:0000259" key="3">
    <source>
        <dbReference type="Pfam" id="PF03981"/>
    </source>
</evidence>
<proteinExistence type="inferred from homology"/>
<dbReference type="InterPro" id="IPR007129">
    <property type="entry name" value="Ubiqinol_cyt_c_chaperone_CPB3"/>
</dbReference>
<dbReference type="PANTHER" id="PTHR12184:SF1">
    <property type="entry name" value="UBIQUINOL-CYTOCHROME-C REDUCTASE COMPLEX ASSEMBLY FACTOR 1"/>
    <property type="match status" value="1"/>
</dbReference>
<organism evidence="4 5">
    <name type="scientific">Roseomonas elaeocarpi</name>
    <dbReference type="NCBI Taxonomy" id="907779"/>
    <lineage>
        <taxon>Bacteria</taxon>
        <taxon>Pseudomonadati</taxon>
        <taxon>Pseudomonadota</taxon>
        <taxon>Alphaproteobacteria</taxon>
        <taxon>Acetobacterales</taxon>
        <taxon>Roseomonadaceae</taxon>
        <taxon>Roseomonas</taxon>
    </lineage>
</organism>
<comment type="similarity">
    <text evidence="1">Belongs to the CBP3 family.</text>
</comment>
<feature type="domain" description="Ubiquinol-cytochrome c chaperone" evidence="3">
    <location>
        <begin position="34"/>
        <end position="172"/>
    </location>
</feature>
<evidence type="ECO:0000256" key="2">
    <source>
        <dbReference type="ARBA" id="ARBA00006436"/>
    </source>
</evidence>
<dbReference type="PANTHER" id="PTHR12184">
    <property type="entry name" value="UBIQUINOL-CYTOCHROME C REDUCTASE COMPLEX ASSEMBLY FACTOR 1 FAMILY MEMBER"/>
    <property type="match status" value="1"/>
</dbReference>
<dbReference type="Proteomes" id="UP001589865">
    <property type="component" value="Unassembled WGS sequence"/>
</dbReference>
<protein>
    <submittedName>
        <fullName evidence="4">Ubiquinol-cytochrome C chaperone family protein</fullName>
    </submittedName>
</protein>
<dbReference type="Pfam" id="PF03981">
    <property type="entry name" value="Ubiq_cyt_C_chap"/>
    <property type="match status" value="1"/>
</dbReference>
<accession>A0ABV6JXN6</accession>